<dbReference type="InterPro" id="IPR052160">
    <property type="entry name" value="Gypsy_RT_Integrase-like"/>
</dbReference>
<evidence type="ECO:0000313" key="1">
    <source>
        <dbReference type="EMBL" id="OWZ22178.1"/>
    </source>
</evidence>
<reference evidence="2" key="1">
    <citation type="submission" date="2017-03" db="EMBL/GenBank/DDBJ databases">
        <title>Phytopthora megakarya and P. palmivora, two closely related causual agents of cacao black pod achieved similar genome size and gene model numbers by different mechanisms.</title>
        <authorList>
            <person name="Ali S."/>
            <person name="Shao J."/>
            <person name="Larry D.J."/>
            <person name="Kronmiller B."/>
            <person name="Shen D."/>
            <person name="Strem M.D."/>
            <person name="Melnick R.L."/>
            <person name="Guiltinan M.J."/>
            <person name="Tyler B.M."/>
            <person name="Meinhardt L.W."/>
            <person name="Bailey B.A."/>
        </authorList>
    </citation>
    <scope>NUCLEOTIDE SEQUENCE [LARGE SCALE GENOMIC DNA]</scope>
    <source>
        <strain evidence="2">zdho120</strain>
    </source>
</reference>
<proteinExistence type="predicted"/>
<dbReference type="PANTHER" id="PTHR47266">
    <property type="entry name" value="ENDONUCLEASE-RELATED"/>
    <property type="match status" value="1"/>
</dbReference>
<organism evidence="1 2">
    <name type="scientific">Phytophthora megakarya</name>
    <dbReference type="NCBI Taxonomy" id="4795"/>
    <lineage>
        <taxon>Eukaryota</taxon>
        <taxon>Sar</taxon>
        <taxon>Stramenopiles</taxon>
        <taxon>Oomycota</taxon>
        <taxon>Peronosporomycetes</taxon>
        <taxon>Peronosporales</taxon>
        <taxon>Peronosporaceae</taxon>
        <taxon>Phytophthora</taxon>
    </lineage>
</organism>
<dbReference type="SUPFAM" id="SSF53098">
    <property type="entry name" value="Ribonuclease H-like"/>
    <property type="match status" value="1"/>
</dbReference>
<evidence type="ECO:0000313" key="2">
    <source>
        <dbReference type="Proteomes" id="UP000198211"/>
    </source>
</evidence>
<keyword evidence="1" id="KW-0808">Transferase</keyword>
<protein>
    <submittedName>
        <fullName evidence="1">Cyclic AMP-dependent protein kinase</fullName>
    </submittedName>
</protein>
<keyword evidence="1" id="KW-0418">Kinase</keyword>
<dbReference type="Proteomes" id="UP000198211">
    <property type="component" value="Unassembled WGS sequence"/>
</dbReference>
<sequence>MATRIATLGLGWVEDRWALDEAGPLPSLREEIAIHTARDVTGFIMARFVLVHEPMRNHIMDGAPERNCKVIEELVAMLQAKQMTPVPYSPVMLGLVKRFHRTEDQRDWDTWLPCGVYAYNGARHTTTGYPPSERFMERRFRAPNELLRTGGVTQIESWAGYHKKHIAHMSKATEIA</sequence>
<dbReference type="GO" id="GO:0016301">
    <property type="term" value="F:kinase activity"/>
    <property type="evidence" value="ECO:0007669"/>
    <property type="project" value="UniProtKB-KW"/>
</dbReference>
<comment type="caution">
    <text evidence="1">The sequence shown here is derived from an EMBL/GenBank/DDBJ whole genome shotgun (WGS) entry which is preliminary data.</text>
</comment>
<dbReference type="Gene3D" id="3.30.420.10">
    <property type="entry name" value="Ribonuclease H-like superfamily/Ribonuclease H"/>
    <property type="match status" value="1"/>
</dbReference>
<dbReference type="InterPro" id="IPR036397">
    <property type="entry name" value="RNaseH_sf"/>
</dbReference>
<name>A0A225WYT8_9STRA</name>
<dbReference type="AlphaFoldDB" id="A0A225WYT8"/>
<dbReference type="OrthoDB" id="441971at2759"/>
<keyword evidence="2" id="KW-1185">Reference proteome</keyword>
<accession>A0A225WYT8</accession>
<dbReference type="GO" id="GO:0003676">
    <property type="term" value="F:nucleic acid binding"/>
    <property type="evidence" value="ECO:0007669"/>
    <property type="project" value="InterPro"/>
</dbReference>
<dbReference type="EMBL" id="NBNE01000156">
    <property type="protein sequence ID" value="OWZ22178.1"/>
    <property type="molecule type" value="Genomic_DNA"/>
</dbReference>
<dbReference type="InterPro" id="IPR012337">
    <property type="entry name" value="RNaseH-like_sf"/>
</dbReference>
<gene>
    <name evidence="1" type="ORF">PHMEG_0003145</name>
</gene>